<reference evidence="1 2" key="1">
    <citation type="submission" date="2024-09" db="EMBL/GenBank/DDBJ databases">
        <title>A chromosome-level genome assembly of Gray's grenadier anchovy, Coilia grayii.</title>
        <authorList>
            <person name="Fu Z."/>
        </authorList>
    </citation>
    <scope>NUCLEOTIDE SEQUENCE [LARGE SCALE GENOMIC DNA]</scope>
    <source>
        <strain evidence="1">G4</strain>
        <tissue evidence="1">Muscle</tissue>
    </source>
</reference>
<evidence type="ECO:0000313" key="2">
    <source>
        <dbReference type="Proteomes" id="UP001591681"/>
    </source>
</evidence>
<dbReference type="SUPFAM" id="SSF50494">
    <property type="entry name" value="Trypsin-like serine proteases"/>
    <property type="match status" value="1"/>
</dbReference>
<organism evidence="1 2">
    <name type="scientific">Coilia grayii</name>
    <name type="common">Gray's grenadier anchovy</name>
    <dbReference type="NCBI Taxonomy" id="363190"/>
    <lineage>
        <taxon>Eukaryota</taxon>
        <taxon>Metazoa</taxon>
        <taxon>Chordata</taxon>
        <taxon>Craniata</taxon>
        <taxon>Vertebrata</taxon>
        <taxon>Euteleostomi</taxon>
        <taxon>Actinopterygii</taxon>
        <taxon>Neopterygii</taxon>
        <taxon>Teleostei</taxon>
        <taxon>Clupei</taxon>
        <taxon>Clupeiformes</taxon>
        <taxon>Clupeoidei</taxon>
        <taxon>Engraulidae</taxon>
        <taxon>Coilinae</taxon>
        <taxon>Coilia</taxon>
    </lineage>
</organism>
<gene>
    <name evidence="1" type="ORF">ACEWY4_015367</name>
</gene>
<dbReference type="InterPro" id="IPR009003">
    <property type="entry name" value="Peptidase_S1_PA"/>
</dbReference>
<dbReference type="Proteomes" id="UP001591681">
    <property type="component" value="Unassembled WGS sequence"/>
</dbReference>
<accession>A0ABD1JMU0</accession>
<proteinExistence type="predicted"/>
<dbReference type="AlphaFoldDB" id="A0ABD1JMU0"/>
<comment type="caution">
    <text evidence="1">The sequence shown here is derived from an EMBL/GenBank/DDBJ whole genome shotgun (WGS) entry which is preliminary data.</text>
</comment>
<dbReference type="Gene3D" id="2.40.10.120">
    <property type="match status" value="1"/>
</dbReference>
<sequence>MVTLSSRSYTTNAQLDSREAPAALFRPVLSSFHQKLSCLPQPSRHSPPALAGTDFGQLQHRCWQTDMWIFHNDSDQRSSQKRDLHWNSSGFGGLTGLPYRVATATVMKDHVSDRWVLTARWNLFIRRSCNDTKGKEPLIPKICLGVSHRCRADALRGIPTPGLPHTSDWDNHLALIQLKEPVTFSETVFPIPLPERGEELEESVGEHPLVDANMLCTGAGQYEVRVCFWDAGGARPWQRSALSE</sequence>
<keyword evidence="2" id="KW-1185">Reference proteome</keyword>
<evidence type="ECO:0000313" key="1">
    <source>
        <dbReference type="EMBL" id="KAL2088468.1"/>
    </source>
</evidence>
<protein>
    <submittedName>
        <fullName evidence="1">Uncharacterized protein</fullName>
    </submittedName>
</protein>
<dbReference type="EMBL" id="JBHFQA010000013">
    <property type="protein sequence ID" value="KAL2088468.1"/>
    <property type="molecule type" value="Genomic_DNA"/>
</dbReference>
<name>A0ABD1JMU0_9TELE</name>